<gene>
    <name evidence="1" type="primary">ubiK</name>
    <name evidence="2" type="ORF">QJT80_00525</name>
</gene>
<comment type="pathway">
    <text evidence="1">Cofactor biosynthesis; ubiquinone biosynthesis.</text>
</comment>
<keyword evidence="1" id="KW-0175">Coiled coil</keyword>
<keyword evidence="1" id="KW-0831">Ubiquinone biosynthesis</keyword>
<keyword evidence="1" id="KW-0963">Cytoplasm</keyword>
<reference evidence="2" key="1">
    <citation type="journal article" date="2023" name="Int. J. Mol. Sci.">
        <title>Metagenomics Revealed a New Genus 'Candidatus Thiocaldithrix dubininis' gen. nov., sp. nov. and a New Species 'Candidatus Thiothrix putei' sp. nov. in the Family Thiotrichaceae, Some Members of Which Have Traits of Both Na+- and H+-Motive Energetics.</title>
        <authorList>
            <person name="Ravin N.V."/>
            <person name="Muntyan M.S."/>
            <person name="Smolyakov D.D."/>
            <person name="Rudenko T.S."/>
            <person name="Beletsky A.V."/>
            <person name="Mardanov A.V."/>
            <person name="Grabovich M.Y."/>
        </authorList>
    </citation>
    <scope>NUCLEOTIDE SEQUENCE</scope>
    <source>
        <strain evidence="2">GKL-01</strain>
    </source>
</reference>
<protein>
    <recommendedName>
        <fullName evidence="1">Ubiquinone biosynthesis accessory factor UbiK</fullName>
    </recommendedName>
</protein>
<proteinExistence type="inferred from homology"/>
<dbReference type="PANTHER" id="PTHR38040:SF1">
    <property type="entry name" value="UBIQUINONE BIOSYNTHESIS ACCESSORY FACTOR UBIK"/>
    <property type="match status" value="1"/>
</dbReference>
<name>A0AA95H8S2_9GAMM</name>
<accession>A0AA95H8S2</accession>
<organism evidence="2">
    <name type="scientific">Candidatus Thiocaldithrix dubininis</name>
    <dbReference type="NCBI Taxonomy" id="3080823"/>
    <lineage>
        <taxon>Bacteria</taxon>
        <taxon>Pseudomonadati</taxon>
        <taxon>Pseudomonadota</taxon>
        <taxon>Gammaproteobacteria</taxon>
        <taxon>Thiotrichales</taxon>
        <taxon>Thiotrichaceae</taxon>
        <taxon>Candidatus Thiocaldithrix</taxon>
    </lineage>
</organism>
<dbReference type="GO" id="GO:0005829">
    <property type="term" value="C:cytosol"/>
    <property type="evidence" value="ECO:0007669"/>
    <property type="project" value="TreeGrafter"/>
</dbReference>
<comment type="similarity">
    <text evidence="1">Belongs to the UbiK family.</text>
</comment>
<reference evidence="2" key="2">
    <citation type="submission" date="2023-04" db="EMBL/GenBank/DDBJ databases">
        <authorList>
            <person name="Beletskiy A.V."/>
            <person name="Mardanov A.V."/>
            <person name="Ravin N.V."/>
        </authorList>
    </citation>
    <scope>NUCLEOTIDE SEQUENCE</scope>
    <source>
        <strain evidence="2">GKL-01</strain>
    </source>
</reference>
<dbReference type="Pfam" id="PF04380">
    <property type="entry name" value="BMFP"/>
    <property type="match status" value="1"/>
</dbReference>
<dbReference type="AlphaFoldDB" id="A0AA95H8S2"/>
<feature type="coiled-coil region" evidence="1">
    <location>
        <begin position="52"/>
        <end position="79"/>
    </location>
</feature>
<comment type="function">
    <text evidence="1">Required for efficient ubiquinone (coenzyme Q) biosynthesis. UbiK is probably an accessory factor of Ubi enzymes and facilitates ubiquinone biosynthesis by acting as an assembly factor, a targeting factor, or both.</text>
</comment>
<dbReference type="HAMAP" id="MF_02216">
    <property type="entry name" value="UbiK"/>
    <property type="match status" value="1"/>
</dbReference>
<evidence type="ECO:0000313" key="2">
    <source>
        <dbReference type="EMBL" id="WGZ90969.1"/>
    </source>
</evidence>
<comment type="subcellular location">
    <subcellularLocation>
        <location evidence="1">Cytoplasm</location>
    </subcellularLocation>
</comment>
<dbReference type="PANTHER" id="PTHR38040">
    <property type="entry name" value="UBIQUINONE BIOSYNTHESIS ACCESSORY FACTOR UBIK"/>
    <property type="match status" value="1"/>
</dbReference>
<dbReference type="InterPro" id="IPR007475">
    <property type="entry name" value="UbiK"/>
</dbReference>
<dbReference type="EMBL" id="CP124755">
    <property type="protein sequence ID" value="WGZ90969.1"/>
    <property type="molecule type" value="Genomic_DNA"/>
</dbReference>
<sequence length="92" mass="10265">MQPFTALDELSKKLSALMPQPIKSLQEDMESNVRGLLESGLQKMNLVTREEFEIQTAVLQKTRAKLEALEQRLAALEAANQTPIGNSELDKP</sequence>
<evidence type="ECO:0000256" key="1">
    <source>
        <dbReference type="HAMAP-Rule" id="MF_02216"/>
    </source>
</evidence>
<dbReference type="KEGG" id="tdu:QJT80_00525"/>
<dbReference type="GO" id="GO:0006744">
    <property type="term" value="P:ubiquinone biosynthetic process"/>
    <property type="evidence" value="ECO:0007669"/>
    <property type="project" value="UniProtKB-UniRule"/>
</dbReference>
<dbReference type="Proteomes" id="UP001300672">
    <property type="component" value="Chromosome"/>
</dbReference>